<dbReference type="NCBIfam" id="TIGR03362">
    <property type="entry name" value="VI_chp_7"/>
    <property type="match status" value="1"/>
</dbReference>
<sequence>MINFSKLLNALFGTRAPSDLARSAQSKWDAWLQPIIELHPGDVATVAAQVGEDPGYDDGFLAIREQVAKLSDVDDTLIIDTAERLLKHTAKDVRVAVYYLYARMRRDGAEGVASGFELLSAMIDRFGTELLPTRAETRKAALEWLASPTFADRLDRVQGLAGEVLERALSAVALITESTETWPDNARPQLSALYRRFEGRVESPKATDHPALMASAAVNPANSAASLLAPAGVSSSRDLLDRARQMALFLREEPQGYFPAYRLMRCIRWDTLTEVPPCDPNSRTRLVPPRAELRVQLKRAFAQRQWLELLDKVELAFAEGANHFWLDLQYYASVAQEQSDAIHSPVRELAATDCALMLERLPGLHLLSFSDGTPFADDTTLEWIARHASARHIERERPTATNPAASQSANTDWAETETKAMELATQQGLDTAFQWLQGLPAQDGERGRFMRQMVMARIAERADRPDTAMHLLATLDTSTRRFELPAWEPALAFDAKQHLMRLLKVRMNRKDADKPAIAQRIDTLISELTAIDAARAVALD</sequence>
<evidence type="ECO:0000313" key="2">
    <source>
        <dbReference type="EMBL" id="OTP67945.1"/>
    </source>
</evidence>
<dbReference type="EMBL" id="NBTY01000182">
    <property type="protein sequence ID" value="OTP67945.1"/>
    <property type="molecule type" value="Genomic_DNA"/>
</dbReference>
<name>A0A242M9J5_CABSO</name>
<organism evidence="2 3">
    <name type="scientific">Caballeronia sordidicola</name>
    <name type="common">Burkholderia sordidicola</name>
    <dbReference type="NCBI Taxonomy" id="196367"/>
    <lineage>
        <taxon>Bacteria</taxon>
        <taxon>Pseudomonadati</taxon>
        <taxon>Pseudomonadota</taxon>
        <taxon>Betaproteobacteria</taxon>
        <taxon>Burkholderiales</taxon>
        <taxon>Burkholderiaceae</taxon>
        <taxon>Caballeronia</taxon>
    </lineage>
</organism>
<dbReference type="InterPro" id="IPR017739">
    <property type="entry name" value="T6SS-assoc_VCA0119"/>
</dbReference>
<dbReference type="PANTHER" id="PTHR37024">
    <property type="entry name" value="TYPE VI SECRETION SYSTEM DUF2094 AND IMPA-RELATED DOMAIN PROTEIN"/>
    <property type="match status" value="1"/>
</dbReference>
<feature type="domain" description="ImpA N-terminal" evidence="1">
    <location>
        <begin position="48"/>
        <end position="146"/>
    </location>
</feature>
<protein>
    <submittedName>
        <fullName evidence="2">Uncharacterized protein ImpA</fullName>
    </submittedName>
</protein>
<dbReference type="PANTHER" id="PTHR37024:SF5">
    <property type="entry name" value="IMPA N-TERMINAL DOMAIN-CONTAINING PROTEIN"/>
    <property type="match status" value="1"/>
</dbReference>
<evidence type="ECO:0000259" key="1">
    <source>
        <dbReference type="Pfam" id="PF06812"/>
    </source>
</evidence>
<gene>
    <name evidence="2" type="ORF">PAMC26510_29865</name>
</gene>
<dbReference type="InterPro" id="IPR010657">
    <property type="entry name" value="ImpA_N"/>
</dbReference>
<dbReference type="Pfam" id="PF06812">
    <property type="entry name" value="ImpA_N"/>
    <property type="match status" value="1"/>
</dbReference>
<dbReference type="Proteomes" id="UP000194546">
    <property type="component" value="Unassembled WGS sequence"/>
</dbReference>
<comment type="caution">
    <text evidence="2">The sequence shown here is derived from an EMBL/GenBank/DDBJ whole genome shotgun (WGS) entry which is preliminary data.</text>
</comment>
<accession>A0A242M9J5</accession>
<reference evidence="2 3" key="1">
    <citation type="submission" date="2017-03" db="EMBL/GenBank/DDBJ databases">
        <title>Genome analysis of strain PAMC 26510.</title>
        <authorList>
            <person name="Oh H.-M."/>
            <person name="Yang J.-A."/>
        </authorList>
    </citation>
    <scope>NUCLEOTIDE SEQUENCE [LARGE SCALE GENOMIC DNA]</scope>
    <source>
        <strain evidence="2 3">PAMC 26510</strain>
    </source>
</reference>
<dbReference type="AlphaFoldDB" id="A0A242M9J5"/>
<evidence type="ECO:0000313" key="3">
    <source>
        <dbReference type="Proteomes" id="UP000194546"/>
    </source>
</evidence>
<proteinExistence type="predicted"/>
<dbReference type="Pfam" id="PF16989">
    <property type="entry name" value="T6SS_VasJ"/>
    <property type="match status" value="1"/>
</dbReference>
<dbReference type="RefSeq" id="WP_086383170.1">
    <property type="nucleotide sequence ID" value="NZ_NBTY01000182.1"/>
</dbReference>